<organism evidence="2 3">
    <name type="scientific">Pseudozyma hubeiensis (strain SY62)</name>
    <name type="common">Yeast</name>
    <dbReference type="NCBI Taxonomy" id="1305764"/>
    <lineage>
        <taxon>Eukaryota</taxon>
        <taxon>Fungi</taxon>
        <taxon>Dikarya</taxon>
        <taxon>Basidiomycota</taxon>
        <taxon>Ustilaginomycotina</taxon>
        <taxon>Ustilaginomycetes</taxon>
        <taxon>Ustilaginales</taxon>
        <taxon>Ustilaginaceae</taxon>
        <taxon>Pseudozyma</taxon>
    </lineage>
</organism>
<dbReference type="AlphaFoldDB" id="R9P6Z1"/>
<feature type="region of interest" description="Disordered" evidence="1">
    <location>
        <begin position="62"/>
        <end position="87"/>
    </location>
</feature>
<gene>
    <name evidence="2" type="ORF">PHSY_004601</name>
</gene>
<sequence>MSGISRLLRWAPFLWAVCKLTNNPSRAARPQLLNNQSGTQHPAGHSDLFDSLSFPARTLVRQTHPPRPTLAARPPRAPSPTESERSVIASLPDNDFVQRTVRALLRTRTPVRYAGWQMENPHRLPIRLAQRAVSASSAILNQVRGAHFGMPIPNELQIGILIAARHPVRKSGIFNEVDMLLVCKHWNSIHRPYYWKKRWLNLRPIVASWKSIGERLTCLSKNADVIHNVNLSGVATDILPMSLEQAVRECPEIAMIANCTVEKIKIGRLDSLNEILLKQILLYRQEKIRHFEFQLEDIILFLGRRSIFAKSEFLLPQVRRVTVNISSVKDAHELDDLFGNSARLVSNFVAELVGRDKKQEEVQVELRLVCHSKVQGGSRPQLTQGHIFLVAQIVDFTRELLKYVAGLNLVMSFQAPFRLQAAQNLTVLRIWARENNVSLINA</sequence>
<protein>
    <submittedName>
        <fullName evidence="2">Leucine-rich repeat-containing protein</fullName>
    </submittedName>
</protein>
<keyword evidence="3" id="KW-1185">Reference proteome</keyword>
<evidence type="ECO:0000313" key="2">
    <source>
        <dbReference type="EMBL" id="GAC97017.1"/>
    </source>
</evidence>
<dbReference type="eggNOG" id="ENOG502RDBG">
    <property type="taxonomic scope" value="Eukaryota"/>
</dbReference>
<evidence type="ECO:0000256" key="1">
    <source>
        <dbReference type="SAM" id="MobiDB-lite"/>
    </source>
</evidence>
<proteinExistence type="predicted"/>
<dbReference type="OrthoDB" id="2553216at2759"/>
<dbReference type="RefSeq" id="XP_012190604.1">
    <property type="nucleotide sequence ID" value="XM_012335214.1"/>
</dbReference>
<dbReference type="EMBL" id="DF238808">
    <property type="protein sequence ID" value="GAC97017.1"/>
    <property type="molecule type" value="Genomic_DNA"/>
</dbReference>
<dbReference type="HOGENOM" id="CLU_051399_0_0_1"/>
<reference evidence="3" key="1">
    <citation type="journal article" date="2013" name="Genome Announc.">
        <title>Draft genome sequence of the basidiomycetous yeast-like fungus Pseudozyma hubeiensis SY62, which produces an abundant amount of the biosurfactant mannosylerythritol lipids.</title>
        <authorList>
            <person name="Konishi M."/>
            <person name="Hatada Y."/>
            <person name="Horiuchi J."/>
        </authorList>
    </citation>
    <scope>NUCLEOTIDE SEQUENCE [LARGE SCALE GENOMIC DNA]</scope>
    <source>
        <strain evidence="3">SY62</strain>
    </source>
</reference>
<name>R9P6Z1_PSEHS</name>
<evidence type="ECO:0000313" key="3">
    <source>
        <dbReference type="Proteomes" id="UP000014071"/>
    </source>
</evidence>
<dbReference type="Proteomes" id="UP000014071">
    <property type="component" value="Unassembled WGS sequence"/>
</dbReference>
<dbReference type="GeneID" id="24109883"/>
<accession>R9P6Z1</accession>